<dbReference type="InterPro" id="IPR051544">
    <property type="entry name" value="TPS_OM_transporter"/>
</dbReference>
<dbReference type="EMBL" id="CP039690">
    <property type="protein sequence ID" value="QCI69449.1"/>
    <property type="molecule type" value="Genomic_DNA"/>
</dbReference>
<evidence type="ECO:0000256" key="1">
    <source>
        <dbReference type="ARBA" id="ARBA00022452"/>
    </source>
</evidence>
<dbReference type="Gene3D" id="2.40.160.50">
    <property type="entry name" value="membrane protein fhac: a member of the omp85/tpsb transporter family"/>
    <property type="match status" value="1"/>
</dbReference>
<dbReference type="Pfam" id="PF08479">
    <property type="entry name" value="POTRA_2"/>
    <property type="match status" value="1"/>
</dbReference>
<dbReference type="GO" id="GO:0008320">
    <property type="term" value="F:protein transmembrane transporter activity"/>
    <property type="evidence" value="ECO:0007669"/>
    <property type="project" value="TreeGrafter"/>
</dbReference>
<evidence type="ECO:0000259" key="5">
    <source>
        <dbReference type="Pfam" id="PF08479"/>
    </source>
</evidence>
<sequence>MVLAAGPAWAQTASQITPQTFRPPVIGGQGALVIPEGRGLEAPPGAERLSVRLRDIVVEGGLPAMAEATRAITAPLAGRTVTAAEIFAVARALEVAYARAGYGLVRVILPAQRIVNGARLRLVVVDGFIERIDVRGVPEAVRGRIEALLAPIVGERGITLRLIERKLLLASDTPGTILRSTLTAGVAPGASVLVVEAKHRIISGQLTIDNTLSSALGRINSGFGVELNSAAGAGEQLYLRASGYPNGGDHGVFANEPLNRSLAAGIVMPLGLDGLTFNLEATNTRATPRAAANGLGSTSSFDRISARLRYPLIRSRDFTLGSELSFDAQEERVSVITPLSAPISLDRLRIVRAASDVLWLSPWGGQVTGRVTGSFGINGLGARSAEDATPLLPLSRQGIDASFQKLELYLGYSQQLIEHLAIDLRARAQTSFGQPLARSEQIGLASLTGLSSFDSGTFQGDAGYVVRGELQSPRQMAIPSGFVVVAPYLFGAYGAVKIERPTVLEQANIHGASYGLGIRLGAAPAGGQSPIGLSQVSFSLEWGRQHRNDKKPAADRVTFSGAVQF</sequence>
<evidence type="ECO:0000313" key="7">
    <source>
        <dbReference type="Proteomes" id="UP000298781"/>
    </source>
</evidence>
<dbReference type="InterPro" id="IPR013686">
    <property type="entry name" value="Polypept-transport_assoc_ShlB"/>
</dbReference>
<dbReference type="GO" id="GO:0098046">
    <property type="term" value="C:type V protein secretion system complex"/>
    <property type="evidence" value="ECO:0007669"/>
    <property type="project" value="TreeGrafter"/>
</dbReference>
<dbReference type="OrthoDB" id="7497550at2"/>
<evidence type="ECO:0000313" key="6">
    <source>
        <dbReference type="EMBL" id="QCI69449.1"/>
    </source>
</evidence>
<keyword evidence="1" id="KW-0472">Membrane</keyword>
<keyword evidence="3" id="KW-0998">Cell outer membrane</keyword>
<keyword evidence="7" id="KW-1185">Reference proteome</keyword>
<name>A0A4D7B649_9HYPH</name>
<keyword evidence="2" id="KW-0812">Transmembrane</keyword>
<evidence type="ECO:0000259" key="4">
    <source>
        <dbReference type="Pfam" id="PF03865"/>
    </source>
</evidence>
<dbReference type="InterPro" id="IPR005565">
    <property type="entry name" value="Hemolysn_activator_HlyB_C"/>
</dbReference>
<dbReference type="Gene3D" id="3.10.20.310">
    <property type="entry name" value="membrane protein fhac"/>
    <property type="match status" value="1"/>
</dbReference>
<protein>
    <submittedName>
        <fullName evidence="6">ShlB/FhaC/HecB family hemolysin secretion/activation protein</fullName>
    </submittedName>
</protein>
<gene>
    <name evidence="6" type="ORF">E8M01_26750</name>
</gene>
<dbReference type="PANTHER" id="PTHR34597">
    <property type="entry name" value="SLR1661 PROTEIN"/>
    <property type="match status" value="1"/>
</dbReference>
<dbReference type="GO" id="GO:0046819">
    <property type="term" value="P:protein secretion by the type V secretion system"/>
    <property type="evidence" value="ECO:0007669"/>
    <property type="project" value="TreeGrafter"/>
</dbReference>
<feature type="domain" description="Haemolysin activator HlyB C-terminal" evidence="4">
    <location>
        <begin position="190"/>
        <end position="516"/>
    </location>
</feature>
<dbReference type="AlphaFoldDB" id="A0A4D7B649"/>
<dbReference type="KEGG" id="pstg:E8M01_26750"/>
<proteinExistence type="predicted"/>
<keyword evidence="1" id="KW-1134">Transmembrane beta strand</keyword>
<evidence type="ECO:0000256" key="2">
    <source>
        <dbReference type="ARBA" id="ARBA00022692"/>
    </source>
</evidence>
<evidence type="ECO:0000256" key="3">
    <source>
        <dbReference type="ARBA" id="ARBA00023237"/>
    </source>
</evidence>
<dbReference type="PANTHER" id="PTHR34597:SF6">
    <property type="entry name" value="BLR6126 PROTEIN"/>
    <property type="match status" value="1"/>
</dbReference>
<dbReference type="Proteomes" id="UP000298781">
    <property type="component" value="Chromosome"/>
</dbReference>
<dbReference type="Pfam" id="PF03865">
    <property type="entry name" value="ShlB"/>
    <property type="match status" value="1"/>
</dbReference>
<accession>A0A4D7B649</accession>
<organism evidence="6 7">
    <name type="scientific">Phreatobacter stygius</name>
    <dbReference type="NCBI Taxonomy" id="1940610"/>
    <lineage>
        <taxon>Bacteria</taxon>
        <taxon>Pseudomonadati</taxon>
        <taxon>Pseudomonadota</taxon>
        <taxon>Alphaproteobacteria</taxon>
        <taxon>Hyphomicrobiales</taxon>
        <taxon>Phreatobacteraceae</taxon>
        <taxon>Phreatobacter</taxon>
    </lineage>
</organism>
<feature type="domain" description="Polypeptide-transport-associated ShlB-type" evidence="5">
    <location>
        <begin position="53"/>
        <end position="127"/>
    </location>
</feature>
<reference evidence="6 7" key="1">
    <citation type="submission" date="2019-04" db="EMBL/GenBank/DDBJ databases">
        <title>Phreatobacter aquaticus sp. nov.</title>
        <authorList>
            <person name="Choi A."/>
        </authorList>
    </citation>
    <scope>NUCLEOTIDE SEQUENCE [LARGE SCALE GENOMIC DNA]</scope>
    <source>
        <strain evidence="6 7">KCTC 52518</strain>
    </source>
</reference>